<name>A0A2M9V2J0_BACFG</name>
<dbReference type="AlphaFoldDB" id="A0A2M9V2J0"/>
<reference evidence="1 2" key="1">
    <citation type="journal article" date="2017" name="MBio">
        <title>Gut Symbiont Bacteroides fragilis Secretes a Eukaryotic-Like Ubiquitin Protein That Mediates Intraspecies Antagonism.</title>
        <authorList>
            <person name="Chatzidaki-Livanis M."/>
            <person name="Coyne M.J."/>
            <person name="Roelofs K.G."/>
            <person name="Gentyala R.R."/>
            <person name="Caldwell J.M."/>
            <person name="Comstock L.E."/>
        </authorList>
    </citation>
    <scope>NUCLEOTIDE SEQUENCE [LARGE SCALE GENOMIC DNA]</scope>
    <source>
        <strain evidence="1 2">12905</strain>
    </source>
</reference>
<accession>A0A2M9V2J0</accession>
<evidence type="ECO:0000313" key="2">
    <source>
        <dbReference type="Proteomes" id="UP000231846"/>
    </source>
</evidence>
<sequence length="585" mass="66586">MHADSQTVKQQFKSNAFEKKDRFQNCNLVDNRTSYLHQRNLASLIQRATCPKQIPSQSPSEKVIQRVPLDQFIINMSQKHSDEDIYLYGHVAGDGFGDTSMLNNLEQVLLRHKEPLKIANIIKIATLDDDDNDADIKERAMREKYNFQDVQKVNQIETNTESLLIYIFVEWYNNKTVTISNQNDAQDDIDSLRQIDIDSLRQYEDTSITEILQKSYKGIYPLEFQSFIAAFKNYSDEQINELIINHNTVYPQLHYYPAYCAREKISTYPINSNNWEMHCSIPDLDSMQQFYNSPKFTVISEMGKIHTFEYLTDIDSPNTNDTKTDSSYTTLLYNDLYPPRSAGLMLPDHASTECKIDNIPADLLTFLKITSDEYMSPSKFTESYAFINLRTVADGKKRPDANTIRSFVSKLNGPLKLILLGVSDMSNETDPNICCINSLDGGVLQHFLTKMTPNSIVLSGGEGLFCEALGLSEAKTMLIPRYEYHYRALLSFGRKMGKQNEIEALIKESMNTVGMSLDTVNEYLTNHSDTPIAAEGNTDISPTFLQEISSLFKSSTLDKFIETTLESQCPPSIQQPLEQNPPANL</sequence>
<organism evidence="1 2">
    <name type="scientific">Bacteroides fragilis</name>
    <dbReference type="NCBI Taxonomy" id="817"/>
    <lineage>
        <taxon>Bacteria</taxon>
        <taxon>Pseudomonadati</taxon>
        <taxon>Bacteroidota</taxon>
        <taxon>Bacteroidia</taxon>
        <taxon>Bacteroidales</taxon>
        <taxon>Bacteroidaceae</taxon>
        <taxon>Bacteroides</taxon>
    </lineage>
</organism>
<comment type="caution">
    <text evidence="1">The sequence shown here is derived from an EMBL/GenBank/DDBJ whole genome shotgun (WGS) entry which is preliminary data.</text>
</comment>
<evidence type="ECO:0000313" key="1">
    <source>
        <dbReference type="EMBL" id="PJY70957.1"/>
    </source>
</evidence>
<dbReference type="RefSeq" id="WP_032567380.1">
    <property type="nucleotide sequence ID" value="NZ_JAQDLP010000002.1"/>
</dbReference>
<dbReference type="Proteomes" id="UP000231846">
    <property type="component" value="Unassembled WGS sequence"/>
</dbReference>
<gene>
    <name evidence="1" type="ORF">CQW34_03917</name>
</gene>
<proteinExistence type="predicted"/>
<protein>
    <submittedName>
        <fullName evidence="1">Uncharacterized protein</fullName>
    </submittedName>
</protein>
<dbReference type="EMBL" id="PDCW01000041">
    <property type="protein sequence ID" value="PJY70957.1"/>
    <property type="molecule type" value="Genomic_DNA"/>
</dbReference>